<feature type="domain" description="HMG box" evidence="5">
    <location>
        <begin position="49"/>
        <end position="117"/>
    </location>
</feature>
<proteinExistence type="evidence at transcript level"/>
<sequence>MGKATLKTKGKSGSGRGVTKASSSRCRSSSKRKGKEEKRIRKVKDKRRPKRALGPYMYFCKDQRKEIQEQNPTMSFGDIGRVLGSQWGKLNEKEKQKYIRKAQTDKRRYVKEMKRYKPRY</sequence>
<feature type="compositionally biased region" description="Basic residues" evidence="4">
    <location>
        <begin position="1"/>
        <end position="10"/>
    </location>
</feature>
<dbReference type="GO" id="GO:0003677">
    <property type="term" value="F:DNA binding"/>
    <property type="evidence" value="ECO:0007669"/>
    <property type="project" value="UniProtKB-UniRule"/>
</dbReference>
<dbReference type="PROSITE" id="PS50118">
    <property type="entry name" value="HMG_BOX_2"/>
    <property type="match status" value="1"/>
</dbReference>
<keyword evidence="1 3" id="KW-0238">DNA-binding</keyword>
<dbReference type="GO" id="GO:0005634">
    <property type="term" value="C:nucleus"/>
    <property type="evidence" value="ECO:0007669"/>
    <property type="project" value="UniProtKB-UniRule"/>
</dbReference>
<reference evidence="6" key="1">
    <citation type="journal article" date="2011" name="Gene">
        <title>Novel genes specifically expressed during the development of the male thalli and antheridia in the dioecious liverwort Pellia endiviifolia.</title>
        <authorList>
            <person name="Sierocka I."/>
            <person name="Rojek A."/>
            <person name="Bielewicz D."/>
            <person name="Karlowski W."/>
            <person name="Jarmolowski A."/>
            <person name="Szweykowska-Kulinska Z."/>
        </authorList>
    </citation>
    <scope>NUCLEOTIDE SEQUENCE</scope>
</reference>
<evidence type="ECO:0000256" key="4">
    <source>
        <dbReference type="SAM" id="MobiDB-lite"/>
    </source>
</evidence>
<feature type="region of interest" description="Disordered" evidence="4">
    <location>
        <begin position="1"/>
        <end position="54"/>
    </location>
</feature>
<evidence type="ECO:0000256" key="1">
    <source>
        <dbReference type="ARBA" id="ARBA00023125"/>
    </source>
</evidence>
<keyword evidence="2 3" id="KW-0539">Nucleus</keyword>
<dbReference type="SUPFAM" id="SSF47095">
    <property type="entry name" value="HMG-box"/>
    <property type="match status" value="1"/>
</dbReference>
<dbReference type="SMART" id="SM00398">
    <property type="entry name" value="HMG"/>
    <property type="match status" value="1"/>
</dbReference>
<dbReference type="InterPro" id="IPR009071">
    <property type="entry name" value="HMG_box_dom"/>
</dbReference>
<evidence type="ECO:0000313" key="6">
    <source>
        <dbReference type="EMBL" id="AEG74035.1"/>
    </source>
</evidence>
<accession>F6KV86</accession>
<dbReference type="FunFam" id="1.10.30.10:FF:000016">
    <property type="entry name" value="FACT complex subunit SSRP1"/>
    <property type="match status" value="1"/>
</dbReference>
<dbReference type="Pfam" id="PF00505">
    <property type="entry name" value="HMG_box"/>
    <property type="match status" value="1"/>
</dbReference>
<evidence type="ECO:0000256" key="3">
    <source>
        <dbReference type="PROSITE-ProRule" id="PRU00267"/>
    </source>
</evidence>
<dbReference type="Gene3D" id="1.10.30.10">
    <property type="entry name" value="High mobility group box domain"/>
    <property type="match status" value="1"/>
</dbReference>
<dbReference type="PANTHER" id="PTHR48112">
    <property type="entry name" value="HIGH MOBILITY GROUP PROTEIN DSP1"/>
    <property type="match status" value="1"/>
</dbReference>
<dbReference type="PRINTS" id="PR00886">
    <property type="entry name" value="HIGHMOBLTY12"/>
</dbReference>
<dbReference type="InterPro" id="IPR036910">
    <property type="entry name" value="HMG_box_dom_sf"/>
</dbReference>
<feature type="DNA-binding region" description="HMG box" evidence="3">
    <location>
        <begin position="49"/>
        <end position="117"/>
    </location>
</feature>
<dbReference type="EMBL" id="HQ634391">
    <property type="protein sequence ID" value="AEG74035.1"/>
    <property type="molecule type" value="mRNA"/>
</dbReference>
<organism evidence="6">
    <name type="scientific">Apopellia endiviifolia</name>
    <name type="common">species B</name>
    <dbReference type="NCBI Taxonomy" id="119729"/>
    <lineage>
        <taxon>Eukaryota</taxon>
        <taxon>Viridiplantae</taxon>
        <taxon>Streptophyta</taxon>
        <taxon>Embryophyta</taxon>
        <taxon>Marchantiophyta</taxon>
        <taxon>Jungermanniopsida</taxon>
        <taxon>Pelliidae</taxon>
        <taxon>Pelliales</taxon>
        <taxon>Pelliaceae</taxon>
        <taxon>Apopellia</taxon>
    </lineage>
</organism>
<dbReference type="AlphaFoldDB" id="F6KV86"/>
<dbReference type="InterPro" id="IPR050342">
    <property type="entry name" value="HMGB"/>
</dbReference>
<name>F6KV86_9MARC</name>
<evidence type="ECO:0000259" key="5">
    <source>
        <dbReference type="PROSITE" id="PS50118"/>
    </source>
</evidence>
<evidence type="ECO:0000256" key="2">
    <source>
        <dbReference type="ARBA" id="ARBA00023242"/>
    </source>
</evidence>
<protein>
    <submittedName>
        <fullName evidence="6">HMGbox protein</fullName>
    </submittedName>
</protein>
<feature type="compositionally biased region" description="Basic residues" evidence="4">
    <location>
        <begin position="40"/>
        <end position="51"/>
    </location>
</feature>
<dbReference type="EMBL" id="HQ634387">
    <property type="protein sequence ID" value="AEG74031.1"/>
    <property type="molecule type" value="Genomic_DNA"/>
</dbReference>